<dbReference type="GeneID" id="10537440"/>
<organism evidence="2 3">
    <name type="scientific">Puccinia graminis f. sp. tritici (strain CRL 75-36-700-3 / race SCCL)</name>
    <name type="common">Black stem rust fungus</name>
    <dbReference type="NCBI Taxonomy" id="418459"/>
    <lineage>
        <taxon>Eukaryota</taxon>
        <taxon>Fungi</taxon>
        <taxon>Dikarya</taxon>
        <taxon>Basidiomycota</taxon>
        <taxon>Pucciniomycotina</taxon>
        <taxon>Pucciniomycetes</taxon>
        <taxon>Pucciniales</taxon>
        <taxon>Pucciniaceae</taxon>
        <taxon>Puccinia</taxon>
    </lineage>
</organism>
<dbReference type="GO" id="GO:0005634">
    <property type="term" value="C:nucleus"/>
    <property type="evidence" value="ECO:0000318"/>
    <property type="project" value="GO_Central"/>
</dbReference>
<dbReference type="GO" id="GO:0004518">
    <property type="term" value="F:nuclease activity"/>
    <property type="evidence" value="ECO:0000318"/>
    <property type="project" value="GO_Central"/>
</dbReference>
<dbReference type="STRING" id="418459.E3KSC3"/>
<dbReference type="HOGENOM" id="CLU_1185525_0_0_1"/>
<dbReference type="AlphaFoldDB" id="E3KSC3"/>
<sequence>MVKNGWAKLRENTKPGNADDENDGDSPEQDRRNQLKEAEETAQREGRGVWAEDTPNLKINYSMPKDPAAFLSEYKGKTLDAVIETVSNGTTVRARLLLRPSQHRFVTVTMAGVRSPQSQQYSPQNQANSSTSANEGKPCIKLPTGINVANLLLERGHGTVLRHRQGEDRSQDYEMLMATEMKAQAKPTHTCRGGNDKAVRIQKLKGSFNQRSARGTSHEVIKRKQAVHTIRARV</sequence>
<proteinExistence type="predicted"/>
<feature type="region of interest" description="Disordered" evidence="1">
    <location>
        <begin position="1"/>
        <end position="51"/>
    </location>
</feature>
<keyword evidence="3" id="KW-1185">Reference proteome</keyword>
<feature type="compositionally biased region" description="Basic and acidic residues" evidence="1">
    <location>
        <begin position="28"/>
        <end position="47"/>
    </location>
</feature>
<evidence type="ECO:0000313" key="2">
    <source>
        <dbReference type="EMBL" id="EFP87209.2"/>
    </source>
</evidence>
<dbReference type="Proteomes" id="UP000008783">
    <property type="component" value="Unassembled WGS sequence"/>
</dbReference>
<gene>
    <name evidence="2" type="ORF">PGTG_12793</name>
</gene>
<feature type="compositionally biased region" description="Low complexity" evidence="1">
    <location>
        <begin position="115"/>
        <end position="130"/>
    </location>
</feature>
<reference key="1">
    <citation type="submission" date="2007-01" db="EMBL/GenBank/DDBJ databases">
        <title>The Genome Sequence of Puccinia graminis f. sp. tritici Strain CRL 75-36-700-3.</title>
        <authorList>
            <consortium name="The Broad Institute Genome Sequencing Platform"/>
            <person name="Birren B."/>
            <person name="Lander E."/>
            <person name="Galagan J."/>
            <person name="Nusbaum C."/>
            <person name="Devon K."/>
            <person name="Cuomo C."/>
            <person name="Jaffe D."/>
            <person name="Butler J."/>
            <person name="Alvarez P."/>
            <person name="Gnerre S."/>
            <person name="Grabherr M."/>
            <person name="Mauceli E."/>
            <person name="Brockman W."/>
            <person name="Young S."/>
            <person name="LaButti K."/>
            <person name="Sykes S."/>
            <person name="DeCaprio D."/>
            <person name="Crawford M."/>
            <person name="Koehrsen M."/>
            <person name="Engels R."/>
            <person name="Montgomery P."/>
            <person name="Pearson M."/>
            <person name="Howarth C."/>
            <person name="Larson L."/>
            <person name="White J."/>
            <person name="Zeng Q."/>
            <person name="Kodira C."/>
            <person name="Yandava C."/>
            <person name="Alvarado L."/>
            <person name="O'Leary S."/>
            <person name="Szabo L."/>
            <person name="Dean R."/>
            <person name="Schein J."/>
        </authorList>
    </citation>
    <scope>NUCLEOTIDE SEQUENCE</scope>
    <source>
        <strain>CRL 75-36-700-3</strain>
    </source>
</reference>
<dbReference type="KEGG" id="pgr:PGTG_12793"/>
<evidence type="ECO:0008006" key="4">
    <source>
        <dbReference type="Google" id="ProtNLM"/>
    </source>
</evidence>
<dbReference type="PANTHER" id="PTHR12302">
    <property type="entry name" value="EBNA2 BINDING PROTEIN P100"/>
    <property type="match status" value="1"/>
</dbReference>
<dbReference type="OrthoDB" id="10023235at2759"/>
<feature type="region of interest" description="Disordered" evidence="1">
    <location>
        <begin position="113"/>
        <end position="138"/>
    </location>
</feature>
<dbReference type="InterPro" id="IPR035437">
    <property type="entry name" value="SNase_OB-fold_sf"/>
</dbReference>
<reference evidence="3" key="2">
    <citation type="journal article" date="2011" name="Proc. Natl. Acad. Sci. U.S.A.">
        <title>Obligate biotrophy features unraveled by the genomic analysis of rust fungi.</title>
        <authorList>
            <person name="Duplessis S."/>
            <person name="Cuomo C.A."/>
            <person name="Lin Y.-C."/>
            <person name="Aerts A."/>
            <person name="Tisserant E."/>
            <person name="Veneault-Fourrey C."/>
            <person name="Joly D.L."/>
            <person name="Hacquard S."/>
            <person name="Amselem J."/>
            <person name="Cantarel B.L."/>
            <person name="Chiu R."/>
            <person name="Coutinho P.M."/>
            <person name="Feau N."/>
            <person name="Field M."/>
            <person name="Frey P."/>
            <person name="Gelhaye E."/>
            <person name="Goldberg J."/>
            <person name="Grabherr M.G."/>
            <person name="Kodira C.D."/>
            <person name="Kohler A."/>
            <person name="Kuees U."/>
            <person name="Lindquist E.A."/>
            <person name="Lucas S.M."/>
            <person name="Mago R."/>
            <person name="Mauceli E."/>
            <person name="Morin E."/>
            <person name="Murat C."/>
            <person name="Pangilinan J.L."/>
            <person name="Park R."/>
            <person name="Pearson M."/>
            <person name="Quesneville H."/>
            <person name="Rouhier N."/>
            <person name="Sakthikumar S."/>
            <person name="Salamov A.A."/>
            <person name="Schmutz J."/>
            <person name="Selles B."/>
            <person name="Shapiro H."/>
            <person name="Tanguay P."/>
            <person name="Tuskan G.A."/>
            <person name="Henrissat B."/>
            <person name="Van de Peer Y."/>
            <person name="Rouze P."/>
            <person name="Ellis J.G."/>
            <person name="Dodds P.N."/>
            <person name="Schein J.E."/>
            <person name="Zhong S."/>
            <person name="Hamelin R.C."/>
            <person name="Grigoriev I.V."/>
            <person name="Szabo L.J."/>
            <person name="Martin F."/>
        </authorList>
    </citation>
    <scope>NUCLEOTIDE SEQUENCE [LARGE SCALE GENOMIC DNA]</scope>
    <source>
        <strain evidence="3">CRL 75-36-700-3 / race SCCL</strain>
    </source>
</reference>
<dbReference type="PANTHER" id="PTHR12302:SF2">
    <property type="entry name" value="STAPHYLOCOCCAL NUCLEASE DOMAIN-CONTAINING PROTEIN 1"/>
    <property type="match status" value="1"/>
</dbReference>
<name>E3KSC3_PUCGT</name>
<dbReference type="GO" id="GO:0003723">
    <property type="term" value="F:RNA binding"/>
    <property type="evidence" value="ECO:0000318"/>
    <property type="project" value="GO_Central"/>
</dbReference>
<dbReference type="VEuPathDB" id="FungiDB:PGTG_12793"/>
<dbReference type="InParanoid" id="E3KSC3"/>
<feature type="compositionally biased region" description="Acidic residues" evidence="1">
    <location>
        <begin position="18"/>
        <end position="27"/>
    </location>
</feature>
<dbReference type="GO" id="GO:0005829">
    <property type="term" value="C:cytosol"/>
    <property type="evidence" value="ECO:0000318"/>
    <property type="project" value="GO_Central"/>
</dbReference>
<dbReference type="RefSeq" id="XP_003331628.2">
    <property type="nucleotide sequence ID" value="XM_003331580.2"/>
</dbReference>
<dbReference type="Gene3D" id="2.40.50.90">
    <property type="match status" value="2"/>
</dbReference>
<accession>E3KSC3</accession>
<dbReference type="GO" id="GO:0006402">
    <property type="term" value="P:mRNA catabolic process"/>
    <property type="evidence" value="ECO:0000318"/>
    <property type="project" value="GO_Central"/>
</dbReference>
<dbReference type="EMBL" id="DS178305">
    <property type="protein sequence ID" value="EFP87209.2"/>
    <property type="molecule type" value="Genomic_DNA"/>
</dbReference>
<evidence type="ECO:0000313" key="3">
    <source>
        <dbReference type="Proteomes" id="UP000008783"/>
    </source>
</evidence>
<protein>
    <recommendedName>
        <fullName evidence="4">TNase-like domain-containing protein</fullName>
    </recommendedName>
</protein>
<evidence type="ECO:0000256" key="1">
    <source>
        <dbReference type="SAM" id="MobiDB-lite"/>
    </source>
</evidence>
<dbReference type="SUPFAM" id="SSF50199">
    <property type="entry name" value="Staphylococcal nuclease"/>
    <property type="match status" value="1"/>
</dbReference>